<evidence type="ECO:0000259" key="12">
    <source>
        <dbReference type="Pfam" id="PF08545"/>
    </source>
</evidence>
<evidence type="ECO:0000256" key="5">
    <source>
        <dbReference type="ARBA" id="ARBA00022679"/>
    </source>
</evidence>
<dbReference type="InterPro" id="IPR013747">
    <property type="entry name" value="ACP_syn_III_C"/>
</dbReference>
<sequence length="333" mass="34457">MSRPLRVADPSPGSRILGVGSYLPTRVVENAVIARAIDSTEEWITRRTGITSRRHAGPGETIVAMAAEACQKALAAAGVDADSVDMVLLASMSDLEQSPPAAPRVAHLVGARSAGAMDTGAACAGFSYTLGVADSLVRSGAARHVLVVGSERMSDIVDPHDRSTAFLFGDGAGAVVVGACDRPGIGPVAWGADGGKAGLLAHERSWLAVRDVPHPWPTMRMDGPKVFRWAVHSVPGTARRALDLAGLAAADLDAFIPHQANLRIVDGMVKDLGLPDDVVVAREIVTLGNTSAASIPMAMERVLSLNSLPTGSRALLVGFGAGLLHASQVVELP</sequence>
<feature type="domain" description="Beta-ketoacyl-[acyl-carrier-protein] synthase III N-terminal" evidence="12">
    <location>
        <begin position="117"/>
        <end position="194"/>
    </location>
</feature>
<evidence type="ECO:0000256" key="9">
    <source>
        <dbReference type="ARBA" id="ARBA00023268"/>
    </source>
</evidence>
<evidence type="ECO:0000256" key="6">
    <source>
        <dbReference type="ARBA" id="ARBA00022832"/>
    </source>
</evidence>
<keyword evidence="3" id="KW-0963">Cytoplasm</keyword>
<keyword evidence="6" id="KW-0276">Fatty acid metabolism</keyword>
<dbReference type="GO" id="GO:0004315">
    <property type="term" value="F:3-oxoacyl-[acyl-carrier-protein] synthase activity"/>
    <property type="evidence" value="ECO:0007669"/>
    <property type="project" value="InterPro"/>
</dbReference>
<evidence type="ECO:0000256" key="7">
    <source>
        <dbReference type="ARBA" id="ARBA00023098"/>
    </source>
</evidence>
<comment type="pathway">
    <text evidence="1">Lipid metabolism.</text>
</comment>
<keyword evidence="10" id="KW-0012">Acyltransferase</keyword>
<dbReference type="GO" id="GO:0006633">
    <property type="term" value="P:fatty acid biosynthetic process"/>
    <property type="evidence" value="ECO:0007669"/>
    <property type="project" value="UniProtKB-KW"/>
</dbReference>
<dbReference type="NCBIfam" id="NF006829">
    <property type="entry name" value="PRK09352.1"/>
    <property type="match status" value="1"/>
</dbReference>
<dbReference type="AlphaFoldDB" id="A0A0W7XD53"/>
<evidence type="ECO:0000256" key="10">
    <source>
        <dbReference type="ARBA" id="ARBA00023315"/>
    </source>
</evidence>
<keyword evidence="7" id="KW-0443">Lipid metabolism</keyword>
<evidence type="ECO:0000256" key="4">
    <source>
        <dbReference type="ARBA" id="ARBA00022516"/>
    </source>
</evidence>
<keyword evidence="14" id="KW-1185">Reference proteome</keyword>
<dbReference type="NCBIfam" id="TIGR00747">
    <property type="entry name" value="fabH"/>
    <property type="match status" value="1"/>
</dbReference>
<dbReference type="Proteomes" id="UP000054804">
    <property type="component" value="Unassembled WGS sequence"/>
</dbReference>
<name>A0A0W7XD53_9ACTN</name>
<dbReference type="PANTHER" id="PTHR43091">
    <property type="entry name" value="3-OXOACYL-[ACYL-CARRIER-PROTEIN] SYNTHASE"/>
    <property type="match status" value="1"/>
</dbReference>
<accession>A0A0W7XD53</accession>
<protein>
    <submittedName>
        <fullName evidence="13">3-oxoacyl-ACP synthase</fullName>
    </submittedName>
</protein>
<dbReference type="OrthoDB" id="9815506at2"/>
<evidence type="ECO:0000259" key="11">
    <source>
        <dbReference type="Pfam" id="PF08541"/>
    </source>
</evidence>
<dbReference type="InterPro" id="IPR016039">
    <property type="entry name" value="Thiolase-like"/>
</dbReference>
<feature type="domain" description="Beta-ketoacyl-[acyl-carrier-protein] synthase III C-terminal" evidence="11">
    <location>
        <begin position="242"/>
        <end position="331"/>
    </location>
</feature>
<dbReference type="EMBL" id="LOCL01000010">
    <property type="protein sequence ID" value="KUF20435.1"/>
    <property type="molecule type" value="Genomic_DNA"/>
</dbReference>
<organism evidence="13 14">
    <name type="scientific">Streptomyces silvensis</name>
    <dbReference type="NCBI Taxonomy" id="1765722"/>
    <lineage>
        <taxon>Bacteria</taxon>
        <taxon>Bacillati</taxon>
        <taxon>Actinomycetota</taxon>
        <taxon>Actinomycetes</taxon>
        <taxon>Kitasatosporales</taxon>
        <taxon>Streptomycetaceae</taxon>
        <taxon>Streptomyces</taxon>
    </lineage>
</organism>
<dbReference type="STRING" id="1765722.AT728_38815"/>
<dbReference type="InterPro" id="IPR004655">
    <property type="entry name" value="FabH"/>
</dbReference>
<dbReference type="CDD" id="cd00830">
    <property type="entry name" value="KAS_III"/>
    <property type="match status" value="1"/>
</dbReference>
<evidence type="ECO:0000256" key="2">
    <source>
        <dbReference type="ARBA" id="ARBA00008642"/>
    </source>
</evidence>
<keyword evidence="4" id="KW-0444">Lipid biosynthesis</keyword>
<evidence type="ECO:0000313" key="14">
    <source>
        <dbReference type="Proteomes" id="UP000054804"/>
    </source>
</evidence>
<dbReference type="Gene3D" id="3.40.47.10">
    <property type="match status" value="2"/>
</dbReference>
<gene>
    <name evidence="13" type="ORF">AT728_38815</name>
</gene>
<reference evidence="13 14" key="1">
    <citation type="submission" date="2015-12" db="EMBL/GenBank/DDBJ databases">
        <title>Draft genome sequence of Streptomyces silvensis ATCC 53525, a producer of novel hormone antagonists.</title>
        <authorList>
            <person name="Johnston C.W."/>
            <person name="Li Y."/>
            <person name="Magarvey N.A."/>
        </authorList>
    </citation>
    <scope>NUCLEOTIDE SEQUENCE [LARGE SCALE GENOMIC DNA]</scope>
    <source>
        <strain evidence="13 14">ATCC 53525</strain>
    </source>
</reference>
<comment type="similarity">
    <text evidence="2">Belongs to the thiolase-like superfamily. FabH family.</text>
</comment>
<proteinExistence type="inferred from homology"/>
<dbReference type="InterPro" id="IPR013751">
    <property type="entry name" value="ACP_syn_III_N"/>
</dbReference>
<keyword evidence="8" id="KW-0275">Fatty acid biosynthesis</keyword>
<evidence type="ECO:0000256" key="3">
    <source>
        <dbReference type="ARBA" id="ARBA00022490"/>
    </source>
</evidence>
<evidence type="ECO:0000256" key="1">
    <source>
        <dbReference type="ARBA" id="ARBA00005189"/>
    </source>
</evidence>
<comment type="caution">
    <text evidence="13">The sequence shown here is derived from an EMBL/GenBank/DDBJ whole genome shotgun (WGS) entry which is preliminary data.</text>
</comment>
<dbReference type="RefSeq" id="WP_058845473.1">
    <property type="nucleotide sequence ID" value="NZ_LOCL01000010.1"/>
</dbReference>
<evidence type="ECO:0000256" key="8">
    <source>
        <dbReference type="ARBA" id="ARBA00023160"/>
    </source>
</evidence>
<keyword evidence="5" id="KW-0808">Transferase</keyword>
<dbReference type="Pfam" id="PF08545">
    <property type="entry name" value="ACP_syn_III"/>
    <property type="match status" value="1"/>
</dbReference>
<keyword evidence="9" id="KW-0511">Multifunctional enzyme</keyword>
<dbReference type="PANTHER" id="PTHR43091:SF1">
    <property type="entry name" value="BETA-KETOACYL-[ACYL-CARRIER-PROTEIN] SYNTHASE III, CHLOROPLASTIC"/>
    <property type="match status" value="1"/>
</dbReference>
<dbReference type="SUPFAM" id="SSF53901">
    <property type="entry name" value="Thiolase-like"/>
    <property type="match status" value="1"/>
</dbReference>
<dbReference type="Pfam" id="PF08541">
    <property type="entry name" value="ACP_syn_III_C"/>
    <property type="match status" value="1"/>
</dbReference>
<evidence type="ECO:0000313" key="13">
    <source>
        <dbReference type="EMBL" id="KUF20435.1"/>
    </source>
</evidence>